<protein>
    <submittedName>
        <fullName evidence="1">Uncharacterized protein</fullName>
    </submittedName>
</protein>
<name>A0ABN2JJT3_9ACTN</name>
<comment type="caution">
    <text evidence="1">The sequence shown here is derived from an EMBL/GenBank/DDBJ whole genome shotgun (WGS) entry which is preliminary data.</text>
</comment>
<sequence length="68" mass="7153">MSFCKIHGRVLPVAPIELAELLLGVGQADLETFDLAEPAFRLGFGDSGDQVVADLGNPCPGGRARSQE</sequence>
<dbReference type="Proteomes" id="UP001499947">
    <property type="component" value="Unassembled WGS sequence"/>
</dbReference>
<dbReference type="EMBL" id="BAAALR010000122">
    <property type="protein sequence ID" value="GAA1728950.1"/>
    <property type="molecule type" value="Genomic_DNA"/>
</dbReference>
<organism evidence="1 2">
    <name type="scientific">Streptomyces yatensis</name>
    <dbReference type="NCBI Taxonomy" id="155177"/>
    <lineage>
        <taxon>Bacteria</taxon>
        <taxon>Bacillati</taxon>
        <taxon>Actinomycetota</taxon>
        <taxon>Actinomycetes</taxon>
        <taxon>Kitasatosporales</taxon>
        <taxon>Streptomycetaceae</taxon>
        <taxon>Streptomyces</taxon>
        <taxon>Streptomyces violaceusniger group</taxon>
    </lineage>
</organism>
<proteinExistence type="predicted"/>
<evidence type="ECO:0000313" key="2">
    <source>
        <dbReference type="Proteomes" id="UP001499947"/>
    </source>
</evidence>
<reference evidence="1 2" key="1">
    <citation type="journal article" date="2019" name="Int. J. Syst. Evol. Microbiol.">
        <title>The Global Catalogue of Microorganisms (GCM) 10K type strain sequencing project: providing services to taxonomists for standard genome sequencing and annotation.</title>
        <authorList>
            <consortium name="The Broad Institute Genomics Platform"/>
            <consortium name="The Broad Institute Genome Sequencing Center for Infectious Disease"/>
            <person name="Wu L."/>
            <person name="Ma J."/>
        </authorList>
    </citation>
    <scope>NUCLEOTIDE SEQUENCE [LARGE SCALE GENOMIC DNA]</scope>
    <source>
        <strain evidence="1 2">JCM 13244</strain>
    </source>
</reference>
<gene>
    <name evidence="1" type="ORF">GCM10009680_82640</name>
</gene>
<accession>A0ABN2JJT3</accession>
<evidence type="ECO:0000313" key="1">
    <source>
        <dbReference type="EMBL" id="GAA1728950.1"/>
    </source>
</evidence>
<keyword evidence="2" id="KW-1185">Reference proteome</keyword>